<dbReference type="OrthoDB" id="262547at2759"/>
<dbReference type="PANTHER" id="PTHR34144:SF7">
    <property type="entry name" value="EXPORT PROTEIN (CAP59), PUTATIVE (AFU_ORTHOLOGUE AFUA_7G05020)-RELATED"/>
    <property type="match status" value="1"/>
</dbReference>
<protein>
    <submittedName>
        <fullName evidence="1">Uncharacterized protein</fullName>
    </submittedName>
</protein>
<dbReference type="Proteomes" id="UP000094385">
    <property type="component" value="Unassembled WGS sequence"/>
</dbReference>
<accession>A0A1E3Q0E7</accession>
<name>A0A1E3Q0E7_LIPST</name>
<organism evidence="1 2">
    <name type="scientific">Lipomyces starkeyi NRRL Y-11557</name>
    <dbReference type="NCBI Taxonomy" id="675824"/>
    <lineage>
        <taxon>Eukaryota</taxon>
        <taxon>Fungi</taxon>
        <taxon>Dikarya</taxon>
        <taxon>Ascomycota</taxon>
        <taxon>Saccharomycotina</taxon>
        <taxon>Lipomycetes</taxon>
        <taxon>Lipomycetales</taxon>
        <taxon>Lipomycetaceae</taxon>
        <taxon>Lipomyces</taxon>
    </lineage>
</organism>
<dbReference type="AlphaFoldDB" id="A0A1E3Q0E7"/>
<sequence>MALEPLSNLNTTFSRIIFLNDVLFHHSDILKLISDSYTPFYSNYRSPGRLPTMVCGLDIERATLYDRWVLRDKCGHPISGMYPYFHSASDQSIVRQSGVLEVGVCWNGIAVLQADPFLNSSLRDSRHDWLEEQLRFPKLPDNCFASECTLLPLKLLNSTIGNAPLALMDTSVVLSYTRKWYFYYAILLRWPVVRLWRSLWEDIWWQVWWQAGFGNLYTWKGVENGVGPPECKISGWPSCYNYTGAVFGSTKQGTYTLA</sequence>
<proteinExistence type="predicted"/>
<evidence type="ECO:0000313" key="1">
    <source>
        <dbReference type="EMBL" id="ODQ70984.1"/>
    </source>
</evidence>
<dbReference type="PANTHER" id="PTHR34144">
    <property type="entry name" value="CHROMOSOME 8, WHOLE GENOME SHOTGUN SEQUENCE"/>
    <property type="match status" value="1"/>
</dbReference>
<gene>
    <name evidence="1" type="ORF">LIPSTDRAFT_163606</name>
</gene>
<reference evidence="1 2" key="1">
    <citation type="journal article" date="2016" name="Proc. Natl. Acad. Sci. U.S.A.">
        <title>Comparative genomics of biotechnologically important yeasts.</title>
        <authorList>
            <person name="Riley R."/>
            <person name="Haridas S."/>
            <person name="Wolfe K.H."/>
            <person name="Lopes M.R."/>
            <person name="Hittinger C.T."/>
            <person name="Goeker M."/>
            <person name="Salamov A.A."/>
            <person name="Wisecaver J.H."/>
            <person name="Long T.M."/>
            <person name="Calvey C.H."/>
            <person name="Aerts A.L."/>
            <person name="Barry K.W."/>
            <person name="Choi C."/>
            <person name="Clum A."/>
            <person name="Coughlan A.Y."/>
            <person name="Deshpande S."/>
            <person name="Douglass A.P."/>
            <person name="Hanson S.J."/>
            <person name="Klenk H.-P."/>
            <person name="LaButti K.M."/>
            <person name="Lapidus A."/>
            <person name="Lindquist E.A."/>
            <person name="Lipzen A.M."/>
            <person name="Meier-Kolthoff J.P."/>
            <person name="Ohm R.A."/>
            <person name="Otillar R.P."/>
            <person name="Pangilinan J.L."/>
            <person name="Peng Y."/>
            <person name="Rokas A."/>
            <person name="Rosa C.A."/>
            <person name="Scheuner C."/>
            <person name="Sibirny A.A."/>
            <person name="Slot J.C."/>
            <person name="Stielow J.B."/>
            <person name="Sun H."/>
            <person name="Kurtzman C.P."/>
            <person name="Blackwell M."/>
            <person name="Grigoriev I.V."/>
            <person name="Jeffries T.W."/>
        </authorList>
    </citation>
    <scope>NUCLEOTIDE SEQUENCE [LARGE SCALE GENOMIC DNA]</scope>
    <source>
        <strain evidence="1 2">NRRL Y-11557</strain>
    </source>
</reference>
<dbReference type="InterPro" id="IPR021047">
    <property type="entry name" value="Mannosyltransferase_CMT1"/>
</dbReference>
<evidence type="ECO:0000313" key="2">
    <source>
        <dbReference type="Proteomes" id="UP000094385"/>
    </source>
</evidence>
<dbReference type="EMBL" id="KV454299">
    <property type="protein sequence ID" value="ODQ70984.1"/>
    <property type="molecule type" value="Genomic_DNA"/>
</dbReference>
<dbReference type="Pfam" id="PF11735">
    <property type="entry name" value="CAP59_mtransfer"/>
    <property type="match status" value="1"/>
</dbReference>
<keyword evidence="2" id="KW-1185">Reference proteome</keyword>